<organism evidence="7 8">
    <name type="scientific">Microlunatus sagamiharensis</name>
    <dbReference type="NCBI Taxonomy" id="546874"/>
    <lineage>
        <taxon>Bacteria</taxon>
        <taxon>Bacillati</taxon>
        <taxon>Actinomycetota</taxon>
        <taxon>Actinomycetes</taxon>
        <taxon>Propionibacteriales</taxon>
        <taxon>Propionibacteriaceae</taxon>
        <taxon>Microlunatus</taxon>
    </lineage>
</organism>
<comment type="similarity">
    <text evidence="2">Belongs to the transpeptidase family.</text>
</comment>
<name>A0A1H2MQ26_9ACTN</name>
<reference evidence="8" key="1">
    <citation type="submission" date="2016-10" db="EMBL/GenBank/DDBJ databases">
        <authorList>
            <person name="Varghese N."/>
            <person name="Submissions S."/>
        </authorList>
    </citation>
    <scope>NUCLEOTIDE SEQUENCE [LARGE SCALE GENOMIC DNA]</scope>
    <source>
        <strain evidence="8">DSM 21743</strain>
    </source>
</reference>
<evidence type="ECO:0000256" key="4">
    <source>
        <dbReference type="SAM" id="MobiDB-lite"/>
    </source>
</evidence>
<dbReference type="STRING" id="546874.SAMN04488544_2450"/>
<feature type="compositionally biased region" description="Low complexity" evidence="4">
    <location>
        <begin position="16"/>
        <end position="27"/>
    </location>
</feature>
<dbReference type="SUPFAM" id="SSF56519">
    <property type="entry name" value="Penicillin binding protein dimerisation domain"/>
    <property type="match status" value="1"/>
</dbReference>
<dbReference type="OrthoDB" id="9789078at2"/>
<dbReference type="EMBL" id="LT629799">
    <property type="protein sequence ID" value="SDU95001.1"/>
    <property type="molecule type" value="Genomic_DNA"/>
</dbReference>
<dbReference type="GO" id="GO:0071555">
    <property type="term" value="P:cell wall organization"/>
    <property type="evidence" value="ECO:0007669"/>
    <property type="project" value="TreeGrafter"/>
</dbReference>
<dbReference type="InterPro" id="IPR050515">
    <property type="entry name" value="Beta-lactam/transpept"/>
</dbReference>
<dbReference type="GO" id="GO:0051301">
    <property type="term" value="P:cell division"/>
    <property type="evidence" value="ECO:0007669"/>
    <property type="project" value="UniProtKB-KW"/>
</dbReference>
<dbReference type="AlphaFoldDB" id="A0A1H2MQ26"/>
<dbReference type="InterPro" id="IPR036138">
    <property type="entry name" value="PBP_dimer_sf"/>
</dbReference>
<dbReference type="GO" id="GO:0008658">
    <property type="term" value="F:penicillin binding"/>
    <property type="evidence" value="ECO:0007669"/>
    <property type="project" value="InterPro"/>
</dbReference>
<dbReference type="PANTHER" id="PTHR30627">
    <property type="entry name" value="PEPTIDOGLYCAN D,D-TRANSPEPTIDASE"/>
    <property type="match status" value="1"/>
</dbReference>
<evidence type="ECO:0000313" key="8">
    <source>
        <dbReference type="Proteomes" id="UP000198825"/>
    </source>
</evidence>
<dbReference type="GO" id="GO:0005886">
    <property type="term" value="C:plasma membrane"/>
    <property type="evidence" value="ECO:0007669"/>
    <property type="project" value="TreeGrafter"/>
</dbReference>
<dbReference type="InterPro" id="IPR012338">
    <property type="entry name" value="Beta-lactam/transpept-like"/>
</dbReference>
<dbReference type="PANTHER" id="PTHR30627:SF1">
    <property type="entry name" value="PEPTIDOGLYCAN D,D-TRANSPEPTIDASE FTSI"/>
    <property type="match status" value="1"/>
</dbReference>
<evidence type="ECO:0000313" key="7">
    <source>
        <dbReference type="EMBL" id="SDU95001.1"/>
    </source>
</evidence>
<feature type="region of interest" description="Disordered" evidence="4">
    <location>
        <begin position="277"/>
        <end position="298"/>
    </location>
</feature>
<sequence length="668" mass="70944">MPQRRPHPAAGGRGARTGSSAASTRGTEPTRRRPAAGGEAHRRGERILRDGTRERARTAGASRPAATRTASARTAPVRRPAPRTPLSAIRVPLGSSNRRLHVVLVIMAMGLSLCAGRLLQLQGFDSARYTADSIDALTRTLPLLPSRGEITDRNGTVLAATQPAVAVTADPTLVGPKAAQVAAILSPYLQMTPEQLVPLLTTPDTHFVYLKKQVPALTYTRLAADLSKAGIYGVFREADPIRTYPNGATGSSVVGFVGADGKGLGGLELSMNKELSGEAGKETYESAPNGSKIPLGDSSITPATNGLNLRLSIDSDLQWMVQERLATQVIRTRSDYGMAVVMNVKTGEVLALANAPTYDSSNPGASATDARGNNAITSPYEPGSVQKIITSAALIDSGTATPDTRVSIPYRLKSGPLSIKDAFSHDSDPLKLRMRGIIAQSSNIGTALLARQMDRSTLHDYYERFGLGSPTGIQLPGESAGIIPPADMSDIQRDQAAFGQAISVTAVQEAAAIAGIVNGGVYHPPTVIAQATDADGKTVDVDDRKPRRVISEKSSAQVRDLMQAVMDGDNGQKNLRLDDYTSGGKTGTAQRADPELHRYKGYVTSFVGFAPLNDPDILTYVVMNNPRGKFDTGTSTANPVWRDVMKYALPRYSVTPDAGKVDPEPTTW</sequence>
<keyword evidence="3" id="KW-0472">Membrane</keyword>
<feature type="compositionally biased region" description="Low complexity" evidence="4">
    <location>
        <begin position="58"/>
        <end position="78"/>
    </location>
</feature>
<keyword evidence="8" id="KW-1185">Reference proteome</keyword>
<evidence type="ECO:0000256" key="1">
    <source>
        <dbReference type="ARBA" id="ARBA00004370"/>
    </source>
</evidence>
<gene>
    <name evidence="7" type="ORF">SAMN04488544_2450</name>
</gene>
<evidence type="ECO:0000256" key="3">
    <source>
        <dbReference type="ARBA" id="ARBA00023136"/>
    </source>
</evidence>
<dbReference type="InterPro" id="IPR005311">
    <property type="entry name" value="PBP_dimer"/>
</dbReference>
<dbReference type="SUPFAM" id="SSF56601">
    <property type="entry name" value="beta-lactamase/transpeptidase-like"/>
    <property type="match status" value="1"/>
</dbReference>
<evidence type="ECO:0000259" key="5">
    <source>
        <dbReference type="Pfam" id="PF00905"/>
    </source>
</evidence>
<dbReference type="Pfam" id="PF00905">
    <property type="entry name" value="Transpeptidase"/>
    <property type="match status" value="1"/>
</dbReference>
<dbReference type="InterPro" id="IPR001460">
    <property type="entry name" value="PCN-bd_Tpept"/>
</dbReference>
<dbReference type="RefSeq" id="WP_091074700.1">
    <property type="nucleotide sequence ID" value="NZ_LT629799.1"/>
</dbReference>
<evidence type="ECO:0000259" key="6">
    <source>
        <dbReference type="Pfam" id="PF03717"/>
    </source>
</evidence>
<keyword evidence="7" id="KW-0132">Cell division</keyword>
<protein>
    <submittedName>
        <fullName evidence="7">Cell division protein FtsI (Penicillin-binding protein 3)</fullName>
    </submittedName>
</protein>
<dbReference type="Pfam" id="PF03717">
    <property type="entry name" value="PBP_dimer"/>
    <property type="match status" value="1"/>
</dbReference>
<feature type="compositionally biased region" description="Basic and acidic residues" evidence="4">
    <location>
        <begin position="39"/>
        <end position="57"/>
    </location>
</feature>
<feature type="domain" description="Penicillin-binding protein transpeptidase" evidence="5">
    <location>
        <begin position="337"/>
        <end position="646"/>
    </location>
</feature>
<proteinExistence type="inferred from homology"/>
<evidence type="ECO:0000256" key="2">
    <source>
        <dbReference type="ARBA" id="ARBA00007171"/>
    </source>
</evidence>
<feature type="domain" description="Penicillin-binding protein dimerisation" evidence="6">
    <location>
        <begin position="145"/>
        <end position="292"/>
    </location>
</feature>
<dbReference type="Proteomes" id="UP000198825">
    <property type="component" value="Chromosome I"/>
</dbReference>
<dbReference type="Gene3D" id="3.40.710.10">
    <property type="entry name" value="DD-peptidase/beta-lactamase superfamily"/>
    <property type="match status" value="1"/>
</dbReference>
<comment type="subcellular location">
    <subcellularLocation>
        <location evidence="1">Membrane</location>
    </subcellularLocation>
</comment>
<feature type="region of interest" description="Disordered" evidence="4">
    <location>
        <begin position="1"/>
        <end position="89"/>
    </location>
</feature>
<dbReference type="Gene3D" id="3.30.450.330">
    <property type="match status" value="1"/>
</dbReference>
<keyword evidence="7" id="KW-0131">Cell cycle</keyword>
<dbReference type="Gene3D" id="3.90.1310.10">
    <property type="entry name" value="Penicillin-binding protein 2a (Domain 2)"/>
    <property type="match status" value="1"/>
</dbReference>
<accession>A0A1H2MQ26</accession>